<dbReference type="GeneID" id="31367167"/>
<feature type="region of interest" description="Disordered" evidence="2">
    <location>
        <begin position="1129"/>
        <end position="1175"/>
    </location>
</feature>
<comment type="caution">
    <text evidence="3">The sequence shown here is derived from an EMBL/GenBank/DDBJ whole genome shotgun (WGS) entry which is preliminary data.</text>
</comment>
<proteinExistence type="predicted"/>
<dbReference type="Proteomes" id="UP000001396">
    <property type="component" value="Unassembled WGS sequence"/>
</dbReference>
<accession>D3BU80</accession>
<protein>
    <submittedName>
        <fullName evidence="3">Uncharacterized protein</fullName>
    </submittedName>
</protein>
<dbReference type="PANTHER" id="PTHR10019">
    <property type="entry name" value="SNF5"/>
    <property type="match status" value="1"/>
</dbReference>
<reference evidence="3 4" key="1">
    <citation type="journal article" date="2011" name="Genome Res.">
        <title>Phylogeny-wide analysis of social amoeba genomes highlights ancient origins for complex intercellular communication.</title>
        <authorList>
            <person name="Heidel A.J."/>
            <person name="Lawal H.M."/>
            <person name="Felder M."/>
            <person name="Schilde C."/>
            <person name="Helps N.R."/>
            <person name="Tunggal B."/>
            <person name="Rivero F."/>
            <person name="John U."/>
            <person name="Schleicher M."/>
            <person name="Eichinger L."/>
            <person name="Platzer M."/>
            <person name="Noegel A.A."/>
            <person name="Schaap P."/>
            <person name="Gloeckner G."/>
        </authorList>
    </citation>
    <scope>NUCLEOTIDE SEQUENCE [LARGE SCALE GENOMIC DNA]</scope>
    <source>
        <strain evidence="4">ATCC 26659 / Pp 5 / PN500</strain>
    </source>
</reference>
<sequence length="1287" mass="146248">MRIATEQKQQQQQQQQLAPLQQQQQQNEIIIEFENVSIQRKSNKLKYLAKNMPHNYSLDEFIKNVECSLALSVSDVVRVDKSTLSFSITDQRPEIQELLSESGLKIKKQFVVFEKISVDYNDCESNGSNNSDSTANGADYLVGSGGAANSGGGGYGRIKISGLNVNQVEKTVISTVFNFSMDIDLPLEAIEVCNDAFVVTMSEENCASMLAEGNIIIQRVKATVSPMLEINLLLVIQEPILEVDSIASLLNNNFGLTFKPSSYSATDVVPVLEEYITVDRNKCMAFISLRNLSIAEIDQLVEEIKRSENTLVIKRKKALLLPYFGHSLHFKCNTPIESIDQLKNQIDTIIGENANNNNGNGGVATPVPSQVEYYFFDDNKSGVINFTTVQPKEMVLTRKSISLGKQQQQQPEQQEQQEQIQQLQQTLLEQQQQQQAQPATIITTTINNINTTNGNGNGNTTSTGSSSGNNSNNISNNPVNSNDINNNIVVNHNIPVNNNNNIPKVISNTDIPQVTFIPPVVQQPQPQQPTSPAINNNINLNINQQQQQQLQQQQQQQQQPIINNNLPNSNTSTTTTTITNTNNVKNNNIINSNNNSNNSSSINISNSNNSNNNKNNMNKYYKNNKNSKTNYYNDNDMKYVICTNLPKKVTYDILLESLKEQRYQVLFITIRDNIAYIELDKSSHNRLLSTFKFKANNGAWLYLEDGSNARVPYWNVYLFPIPEANYSAIANRISKFVSVNGPFRETAGYLEIPLGTEECRNELLKEHMILVQSFSYNKTNKSQTNNNAGGGKQAADNAKKGNYINHYTWVFEDTAETNCIYSGKINVTKTLYDNIFNKRRDLLNKVRSEHSVKVNPEQLKNDYFIEFSGPNPDKLTLAIEDMNVLMSSIKERRVDTPVINSHHRELFYKTLNEHCYKNKTVTNKGGERKGETTIICTTLFGPQEDIDQFANFLEDLQMDSFSLLIDGSKTNTIAIDAEQLSKEFNISIKMEPKQHTVHVCGPHEDVNNFEEWLESTRESLSPSKAKKEVTQEIAMTYGELFFFRRQLHNDIQASGVRVVLKSRSVFLNGENKKIQDSIAKIDQLKSQLESYRLVKLFSESTVKELDQLKEFFTKDEMVFIRHKIIKKKSKKLSKQPQQQQSQHRTTNGNNNNNSGVLLDSDDEDDDDNNDDNEDGNYSEKIVYVMLEFVGFKKNWDSVMAKIKLIESKEEGRPQEISNISLEEFNYLKNTFVDTNIHRGIHFNTPKRKLFINRLWKDDIDILVNQVILTITQHQLHQSQQQFQQIHI</sequence>
<feature type="compositionally biased region" description="Acidic residues" evidence="2">
    <location>
        <begin position="1159"/>
        <end position="1175"/>
    </location>
</feature>
<feature type="region of interest" description="Disordered" evidence="2">
    <location>
        <begin position="544"/>
        <end position="620"/>
    </location>
</feature>
<keyword evidence="1" id="KW-0175">Coiled coil</keyword>
<feature type="compositionally biased region" description="Low complexity" evidence="2">
    <location>
        <begin position="1134"/>
        <end position="1153"/>
    </location>
</feature>
<evidence type="ECO:0000313" key="3">
    <source>
        <dbReference type="EMBL" id="EFA75014.1"/>
    </source>
</evidence>
<evidence type="ECO:0000256" key="2">
    <source>
        <dbReference type="SAM" id="MobiDB-lite"/>
    </source>
</evidence>
<dbReference type="RefSeq" id="XP_020427148.1">
    <property type="nucleotide sequence ID" value="XM_020582448.1"/>
</dbReference>
<feature type="coiled-coil region" evidence="1">
    <location>
        <begin position="1067"/>
        <end position="1094"/>
    </location>
</feature>
<dbReference type="InParanoid" id="D3BU80"/>
<name>D3BU80_HETP5</name>
<feature type="region of interest" description="Disordered" evidence="2">
    <location>
        <begin position="448"/>
        <end position="480"/>
    </location>
</feature>
<organism evidence="3 4">
    <name type="scientific">Heterostelium pallidum (strain ATCC 26659 / Pp 5 / PN500)</name>
    <name type="common">Cellular slime mold</name>
    <name type="synonym">Polysphondylium pallidum</name>
    <dbReference type="NCBI Taxonomy" id="670386"/>
    <lineage>
        <taxon>Eukaryota</taxon>
        <taxon>Amoebozoa</taxon>
        <taxon>Evosea</taxon>
        <taxon>Eumycetozoa</taxon>
        <taxon>Dictyostelia</taxon>
        <taxon>Acytosteliales</taxon>
        <taxon>Acytosteliaceae</taxon>
        <taxon>Heterostelium</taxon>
    </lineage>
</organism>
<evidence type="ECO:0000256" key="1">
    <source>
        <dbReference type="SAM" id="Coils"/>
    </source>
</evidence>
<dbReference type="STRING" id="670386.D3BU80"/>
<keyword evidence="4" id="KW-1185">Reference proteome</keyword>
<gene>
    <name evidence="3" type="ORF">PPL_11699</name>
</gene>
<dbReference type="EMBL" id="ADBJ01000059">
    <property type="protein sequence ID" value="EFA75014.1"/>
    <property type="molecule type" value="Genomic_DNA"/>
</dbReference>
<evidence type="ECO:0000313" key="4">
    <source>
        <dbReference type="Proteomes" id="UP000001396"/>
    </source>
</evidence>